<organism evidence="6 7">
    <name type="scientific">Streptomyces indiaensis</name>
    <dbReference type="NCBI Taxonomy" id="284033"/>
    <lineage>
        <taxon>Bacteria</taxon>
        <taxon>Bacillati</taxon>
        <taxon>Actinomycetota</taxon>
        <taxon>Actinomycetes</taxon>
        <taxon>Kitasatosporales</taxon>
        <taxon>Streptomycetaceae</taxon>
        <taxon>Streptomyces</taxon>
    </lineage>
</organism>
<evidence type="ECO:0000313" key="7">
    <source>
        <dbReference type="Proteomes" id="UP001501474"/>
    </source>
</evidence>
<dbReference type="Proteomes" id="UP001501474">
    <property type="component" value="Unassembled WGS sequence"/>
</dbReference>
<name>A0ABN3DGT7_9ACTN</name>
<dbReference type="PANTHER" id="PTHR23221">
    <property type="entry name" value="GLYCOSYLPHOSPHATIDYLINOSITOL PHOSPHOLIPASE D"/>
    <property type="match status" value="1"/>
</dbReference>
<dbReference type="InterPro" id="IPR013517">
    <property type="entry name" value="FG-GAP"/>
</dbReference>
<gene>
    <name evidence="6" type="ORF">GCM10010104_25770</name>
</gene>
<evidence type="ECO:0000256" key="5">
    <source>
        <dbReference type="SAM" id="SignalP"/>
    </source>
</evidence>
<dbReference type="PROSITE" id="PS51470">
    <property type="entry name" value="FG_GAP"/>
    <property type="match status" value="2"/>
</dbReference>
<dbReference type="SUPFAM" id="SSF69318">
    <property type="entry name" value="Integrin alpha N-terminal domain"/>
    <property type="match status" value="2"/>
</dbReference>
<dbReference type="PROSITE" id="PS51318">
    <property type="entry name" value="TAT"/>
    <property type="match status" value="1"/>
</dbReference>
<proteinExistence type="predicted"/>
<dbReference type="InterPro" id="IPR006311">
    <property type="entry name" value="TAT_signal"/>
</dbReference>
<keyword evidence="2" id="KW-0677">Repeat</keyword>
<dbReference type="Pfam" id="PF01839">
    <property type="entry name" value="FG-GAP"/>
    <property type="match status" value="3"/>
</dbReference>
<reference evidence="6 7" key="1">
    <citation type="journal article" date="2019" name="Int. J. Syst. Evol. Microbiol.">
        <title>The Global Catalogue of Microorganisms (GCM) 10K type strain sequencing project: providing services to taxonomists for standard genome sequencing and annotation.</title>
        <authorList>
            <consortium name="The Broad Institute Genomics Platform"/>
            <consortium name="The Broad Institute Genome Sequencing Center for Infectious Disease"/>
            <person name="Wu L."/>
            <person name="Ma J."/>
        </authorList>
    </citation>
    <scope>NUCLEOTIDE SEQUENCE [LARGE SCALE GENOMIC DNA]</scope>
    <source>
        <strain evidence="6 7">JCM 3053</strain>
    </source>
</reference>
<dbReference type="InterPro" id="IPR028994">
    <property type="entry name" value="Integrin_alpha_N"/>
</dbReference>
<evidence type="ECO:0000256" key="1">
    <source>
        <dbReference type="ARBA" id="ARBA00022729"/>
    </source>
</evidence>
<dbReference type="PANTHER" id="PTHR23221:SF7">
    <property type="entry name" value="PHOSPHATIDYLINOSITOL-GLYCAN-SPECIFIC PHOSPHOLIPASE D"/>
    <property type="match status" value="1"/>
</dbReference>
<dbReference type="Gene3D" id="2.130.10.130">
    <property type="entry name" value="Integrin alpha, N-terminal"/>
    <property type="match status" value="3"/>
</dbReference>
<evidence type="ECO:0000256" key="4">
    <source>
        <dbReference type="ARBA" id="ARBA00023180"/>
    </source>
</evidence>
<dbReference type="RefSeq" id="WP_234750207.1">
    <property type="nucleotide sequence ID" value="NZ_BAAART010000055.1"/>
</dbReference>
<dbReference type="SMART" id="SM00191">
    <property type="entry name" value="Int_alpha"/>
    <property type="match status" value="5"/>
</dbReference>
<accession>A0ABN3DGT7</accession>
<evidence type="ECO:0000256" key="3">
    <source>
        <dbReference type="ARBA" id="ARBA00022801"/>
    </source>
</evidence>
<sequence>MHQHLRTLLATAAAAALAGGLLTATAGNAAALVPGAHGDFNGDGYRDIAVAAAGARVGDRSGAGQVVIIYGGVGDPSSARTIGISQNSPGVPGTAESGDGFGDAIAVEDFNGDGYGDLAVGAPGEDVGTDTDGGTVAILWGSETGLTSGRTINDPAPSSHDKFGRVLSALADSDGKPDLAIGSTTPTIDVYRGGFSESGATGGNYRVVPPSWVTTAPVSMTAGNIGGGDVIADLVVTGPTTYYVLGSSLGLNGAGATRLPSGSSAAIGDFDHNGHQDVAIGSPDQDGGVVRVYSGADNAPSATPSYTITQDTPGIPGTSEAGDRFGASLAVSRAGYGYQNLAVGVPGESLGDATGTGAVTFLYGGPEGLIGARPMAGTDPQSFSQNSPGVAGNDETGDRFGGAVYIADTDNDRNEDLVVGAPGENSGDGTVAYLRSDGGIAPSGTPGITPSGTGVSTTGAPNFGRLLAG</sequence>
<evidence type="ECO:0000256" key="2">
    <source>
        <dbReference type="ARBA" id="ARBA00022737"/>
    </source>
</evidence>
<protein>
    <submittedName>
        <fullName evidence="6">FG-GAP repeat protein</fullName>
    </submittedName>
</protein>
<keyword evidence="4" id="KW-0325">Glycoprotein</keyword>
<keyword evidence="3" id="KW-0378">Hydrolase</keyword>
<evidence type="ECO:0000313" key="6">
    <source>
        <dbReference type="EMBL" id="GAA2230895.1"/>
    </source>
</evidence>
<comment type="caution">
    <text evidence="6">The sequence shown here is derived from an EMBL/GenBank/DDBJ whole genome shotgun (WGS) entry which is preliminary data.</text>
</comment>
<dbReference type="EMBL" id="BAAART010000055">
    <property type="protein sequence ID" value="GAA2230895.1"/>
    <property type="molecule type" value="Genomic_DNA"/>
</dbReference>
<dbReference type="InterPro" id="IPR013519">
    <property type="entry name" value="Int_alpha_beta-p"/>
</dbReference>
<keyword evidence="1 5" id="KW-0732">Signal</keyword>
<feature type="signal peptide" evidence="5">
    <location>
        <begin position="1"/>
        <end position="29"/>
    </location>
</feature>
<keyword evidence="7" id="KW-1185">Reference proteome</keyword>
<feature type="chain" id="PRO_5047238097" evidence="5">
    <location>
        <begin position="30"/>
        <end position="469"/>
    </location>
</feature>